<feature type="domain" description="Protein kinase" evidence="1">
    <location>
        <begin position="26"/>
        <end position="297"/>
    </location>
</feature>
<accession>A0AAV3R988</accession>
<dbReference type="PANTHER" id="PTHR48007:SF8">
    <property type="entry name" value="RECEPTOR PROTEIN KINASE-LIKE PROTEIN ZAR1"/>
    <property type="match status" value="1"/>
</dbReference>
<dbReference type="InterPro" id="IPR000719">
    <property type="entry name" value="Prot_kinase_dom"/>
</dbReference>
<dbReference type="Gene3D" id="3.30.200.20">
    <property type="entry name" value="Phosphorylase Kinase, domain 1"/>
    <property type="match status" value="1"/>
</dbReference>
<reference evidence="2 3" key="1">
    <citation type="submission" date="2024-01" db="EMBL/GenBank/DDBJ databases">
        <title>The complete chloroplast genome sequence of Lithospermum erythrorhizon: insights into the phylogenetic relationship among Boraginaceae species and the maternal lineages of purple gromwells.</title>
        <authorList>
            <person name="Okada T."/>
            <person name="Watanabe K."/>
        </authorList>
    </citation>
    <scope>NUCLEOTIDE SEQUENCE [LARGE SCALE GENOMIC DNA]</scope>
</reference>
<dbReference type="GO" id="GO:0004672">
    <property type="term" value="F:protein kinase activity"/>
    <property type="evidence" value="ECO:0007669"/>
    <property type="project" value="InterPro"/>
</dbReference>
<dbReference type="InterPro" id="IPR001245">
    <property type="entry name" value="Ser-Thr/Tyr_kinase_cat_dom"/>
</dbReference>
<gene>
    <name evidence="2" type="ORF">LIER_25478</name>
</gene>
<sequence length="297" mass="32879">MEECVFDFWGFSCDRAIGVVAVCVEGSENEDDQNGAFVAVDEGFVFELEDLLRASAYVVGKSRSGSEGDATLRYKEFTAEVEAIGKVNQPNVVRLKAYYYASDEKLLVSDFIRNGSLYNALHYNTYVLHRAHGSSLPPLTWSVRLQIIQGTARALVHIHERSARKYVHGDIRSSKILLDDDLKPYISSFGLTMLVPGTSKPFNASSKKQNSNCVIVTSKASTSASTSSSEMYMAPEAQTISKRPLSEIIDPALLHEVQAKKQIVATFHIALSCTELDPELRPKMKSVSESLDRINFP</sequence>
<dbReference type="EMBL" id="BAABME010007683">
    <property type="protein sequence ID" value="GAA0171453.1"/>
    <property type="molecule type" value="Genomic_DNA"/>
</dbReference>
<keyword evidence="3" id="KW-1185">Reference proteome</keyword>
<dbReference type="InterPro" id="IPR011009">
    <property type="entry name" value="Kinase-like_dom_sf"/>
</dbReference>
<evidence type="ECO:0000313" key="3">
    <source>
        <dbReference type="Proteomes" id="UP001454036"/>
    </source>
</evidence>
<dbReference type="SUPFAM" id="SSF56112">
    <property type="entry name" value="Protein kinase-like (PK-like)"/>
    <property type="match status" value="1"/>
</dbReference>
<dbReference type="Pfam" id="PF07714">
    <property type="entry name" value="PK_Tyr_Ser-Thr"/>
    <property type="match status" value="1"/>
</dbReference>
<dbReference type="InterPro" id="IPR046959">
    <property type="entry name" value="PRK1-6/SRF4-like"/>
</dbReference>
<comment type="caution">
    <text evidence="2">The sequence shown here is derived from an EMBL/GenBank/DDBJ whole genome shotgun (WGS) entry which is preliminary data.</text>
</comment>
<protein>
    <recommendedName>
        <fullName evidence="1">Protein kinase domain-containing protein</fullName>
    </recommendedName>
</protein>
<dbReference type="PROSITE" id="PS50011">
    <property type="entry name" value="PROTEIN_KINASE_DOM"/>
    <property type="match status" value="1"/>
</dbReference>
<dbReference type="PANTHER" id="PTHR48007">
    <property type="entry name" value="LEUCINE-RICH REPEAT RECEPTOR-LIKE PROTEIN KINASE PXC1"/>
    <property type="match status" value="1"/>
</dbReference>
<dbReference type="GO" id="GO:0005524">
    <property type="term" value="F:ATP binding"/>
    <property type="evidence" value="ECO:0007669"/>
    <property type="project" value="InterPro"/>
</dbReference>
<proteinExistence type="predicted"/>
<name>A0AAV3R988_LITER</name>
<dbReference type="Proteomes" id="UP001454036">
    <property type="component" value="Unassembled WGS sequence"/>
</dbReference>
<evidence type="ECO:0000313" key="2">
    <source>
        <dbReference type="EMBL" id="GAA0171453.1"/>
    </source>
</evidence>
<dbReference type="Gene3D" id="1.10.510.10">
    <property type="entry name" value="Transferase(Phosphotransferase) domain 1"/>
    <property type="match status" value="2"/>
</dbReference>
<organism evidence="2 3">
    <name type="scientific">Lithospermum erythrorhizon</name>
    <name type="common">Purple gromwell</name>
    <name type="synonym">Lithospermum officinale var. erythrorhizon</name>
    <dbReference type="NCBI Taxonomy" id="34254"/>
    <lineage>
        <taxon>Eukaryota</taxon>
        <taxon>Viridiplantae</taxon>
        <taxon>Streptophyta</taxon>
        <taxon>Embryophyta</taxon>
        <taxon>Tracheophyta</taxon>
        <taxon>Spermatophyta</taxon>
        <taxon>Magnoliopsida</taxon>
        <taxon>eudicotyledons</taxon>
        <taxon>Gunneridae</taxon>
        <taxon>Pentapetalae</taxon>
        <taxon>asterids</taxon>
        <taxon>lamiids</taxon>
        <taxon>Boraginales</taxon>
        <taxon>Boraginaceae</taxon>
        <taxon>Boraginoideae</taxon>
        <taxon>Lithospermeae</taxon>
        <taxon>Lithospermum</taxon>
    </lineage>
</organism>
<evidence type="ECO:0000259" key="1">
    <source>
        <dbReference type="PROSITE" id="PS50011"/>
    </source>
</evidence>
<dbReference type="AlphaFoldDB" id="A0AAV3R988"/>